<keyword evidence="1" id="KW-0175">Coiled coil</keyword>
<evidence type="ECO:0008006" key="4">
    <source>
        <dbReference type="Google" id="ProtNLM"/>
    </source>
</evidence>
<dbReference type="Proteomes" id="UP000186132">
    <property type="component" value="Unassembled WGS sequence"/>
</dbReference>
<keyword evidence="3" id="KW-1185">Reference proteome</keyword>
<dbReference type="OrthoDB" id="5244663at2"/>
<evidence type="ECO:0000256" key="1">
    <source>
        <dbReference type="SAM" id="Coils"/>
    </source>
</evidence>
<feature type="coiled-coil region" evidence="1">
    <location>
        <begin position="59"/>
        <end position="86"/>
    </location>
</feature>
<sequence length="89" mass="9873">MTGVLGMDIEQVQALATSMQTNSDAIAQATAQLTSQIDATHWTGQDQMKFRSDWDSIYAVQLRNVVEQLQDRYTHLRAEADQQAQASGS</sequence>
<dbReference type="Gene3D" id="1.10.287.1060">
    <property type="entry name" value="ESAT-6-like"/>
    <property type="match status" value="1"/>
</dbReference>
<dbReference type="AlphaFoldDB" id="A0A1M5PNK9"/>
<dbReference type="EMBL" id="FQVU01000004">
    <property type="protein sequence ID" value="SHH03395.1"/>
    <property type="molecule type" value="Genomic_DNA"/>
</dbReference>
<evidence type="ECO:0000313" key="3">
    <source>
        <dbReference type="Proteomes" id="UP000186132"/>
    </source>
</evidence>
<dbReference type="RefSeq" id="WP_143168206.1">
    <property type="nucleotide sequence ID" value="NZ_FQVU01000004.1"/>
</dbReference>
<name>A0A1M5PNK9_9ACTN</name>
<accession>A0A1M5PNK9</accession>
<evidence type="ECO:0000313" key="2">
    <source>
        <dbReference type="EMBL" id="SHH03395.1"/>
    </source>
</evidence>
<protein>
    <recommendedName>
        <fullName evidence="4">WXG100 family type VII secretion target</fullName>
    </recommendedName>
</protein>
<gene>
    <name evidence="2" type="ORF">SAMN05443575_3145</name>
</gene>
<proteinExistence type="predicted"/>
<organism evidence="2 3">
    <name type="scientific">Jatrophihabitans endophyticus</name>
    <dbReference type="NCBI Taxonomy" id="1206085"/>
    <lineage>
        <taxon>Bacteria</taxon>
        <taxon>Bacillati</taxon>
        <taxon>Actinomycetota</taxon>
        <taxon>Actinomycetes</taxon>
        <taxon>Jatrophihabitantales</taxon>
        <taxon>Jatrophihabitantaceae</taxon>
        <taxon>Jatrophihabitans</taxon>
    </lineage>
</organism>
<dbReference type="STRING" id="1206085.SAMN05443575_3145"/>
<reference evidence="2 3" key="1">
    <citation type="submission" date="2016-11" db="EMBL/GenBank/DDBJ databases">
        <authorList>
            <person name="Jaros S."/>
            <person name="Januszkiewicz K."/>
            <person name="Wedrychowicz H."/>
        </authorList>
    </citation>
    <scope>NUCLEOTIDE SEQUENCE [LARGE SCALE GENOMIC DNA]</scope>
    <source>
        <strain evidence="2 3">DSM 45627</strain>
    </source>
</reference>